<evidence type="ECO:0000259" key="9">
    <source>
        <dbReference type="PROSITE" id="PS51330"/>
    </source>
</evidence>
<evidence type="ECO:0000256" key="8">
    <source>
        <dbReference type="PIRNR" id="PIRNR000194"/>
    </source>
</evidence>
<comment type="function">
    <text evidence="7 8">Key enzyme in folate metabolism. Catalyzes an essential reaction for de novo glycine and purine synthesis, and for DNA precursor synthesis.</text>
</comment>
<dbReference type="PIRSF" id="PIRSF000194">
    <property type="entry name" value="DHFR"/>
    <property type="match status" value="1"/>
</dbReference>
<dbReference type="InterPro" id="IPR024072">
    <property type="entry name" value="DHFR-like_dom_sf"/>
</dbReference>
<dbReference type="GO" id="GO:0046452">
    <property type="term" value="P:dihydrofolate metabolic process"/>
    <property type="evidence" value="ECO:0007669"/>
    <property type="project" value="TreeGrafter"/>
</dbReference>
<dbReference type="InterPro" id="IPR001796">
    <property type="entry name" value="DHFR_dom"/>
</dbReference>
<keyword evidence="5 8" id="KW-0521">NADP</keyword>
<dbReference type="InterPro" id="IPR012259">
    <property type="entry name" value="DHFR"/>
</dbReference>
<dbReference type="PRINTS" id="PR00070">
    <property type="entry name" value="DHFR"/>
</dbReference>
<name>A0A069QLS8_HOYLO</name>
<evidence type="ECO:0000256" key="5">
    <source>
        <dbReference type="ARBA" id="ARBA00022857"/>
    </source>
</evidence>
<evidence type="ECO:0000313" key="10">
    <source>
        <dbReference type="EMBL" id="KDR53808.1"/>
    </source>
</evidence>
<dbReference type="GO" id="GO:0004146">
    <property type="term" value="F:dihydrofolate reductase activity"/>
    <property type="evidence" value="ECO:0007669"/>
    <property type="project" value="UniProtKB-EC"/>
</dbReference>
<evidence type="ECO:0000256" key="4">
    <source>
        <dbReference type="ARBA" id="ARBA00022563"/>
    </source>
</evidence>
<dbReference type="Pfam" id="PF00186">
    <property type="entry name" value="DHFR_1"/>
    <property type="match status" value="1"/>
</dbReference>
<comment type="catalytic activity">
    <reaction evidence="8">
        <text>(6S)-5,6,7,8-tetrahydrofolate + NADP(+) = 7,8-dihydrofolate + NADPH + H(+)</text>
        <dbReference type="Rhea" id="RHEA:15009"/>
        <dbReference type="ChEBI" id="CHEBI:15378"/>
        <dbReference type="ChEBI" id="CHEBI:57451"/>
        <dbReference type="ChEBI" id="CHEBI:57453"/>
        <dbReference type="ChEBI" id="CHEBI:57783"/>
        <dbReference type="ChEBI" id="CHEBI:58349"/>
        <dbReference type="EC" id="1.5.1.3"/>
    </reaction>
</comment>
<evidence type="ECO:0000256" key="1">
    <source>
        <dbReference type="ARBA" id="ARBA00004903"/>
    </source>
</evidence>
<dbReference type="GO" id="GO:0050661">
    <property type="term" value="F:NADP binding"/>
    <property type="evidence" value="ECO:0007669"/>
    <property type="project" value="InterPro"/>
</dbReference>
<dbReference type="GO" id="GO:0046654">
    <property type="term" value="P:tetrahydrofolate biosynthetic process"/>
    <property type="evidence" value="ECO:0007669"/>
    <property type="project" value="UniProtKB-UniPathway"/>
</dbReference>
<dbReference type="GO" id="GO:0005829">
    <property type="term" value="C:cytosol"/>
    <property type="evidence" value="ECO:0007669"/>
    <property type="project" value="TreeGrafter"/>
</dbReference>
<dbReference type="eggNOG" id="COG0262">
    <property type="taxonomic scope" value="Bacteria"/>
</dbReference>
<dbReference type="PANTHER" id="PTHR48069">
    <property type="entry name" value="DIHYDROFOLATE REDUCTASE"/>
    <property type="match status" value="1"/>
</dbReference>
<evidence type="ECO:0000256" key="6">
    <source>
        <dbReference type="ARBA" id="ARBA00023002"/>
    </source>
</evidence>
<comment type="pathway">
    <text evidence="1 8">Cofactor biosynthesis; tetrahydrofolate biosynthesis; 5,6,7,8-tetrahydrofolate from 7,8-dihydrofolate: step 1/1.</text>
</comment>
<sequence length="166" mass="18753">MQINIIAAVARNNAIGYQNKLIYWLPNDLKRFKALTTGHTIIMGRNTFLSLPKGALPNRRNVVLSTTQTVFPGCECFSSLHDALQSCSTDEDIYIIGGAKLYNEAITIAHKLLLTEVDDTPDKADAFFPSYDGWAEKDRQCHKKDEKHDFDYCFVDYERTTTPTLG</sequence>
<dbReference type="UniPathway" id="UPA00077">
    <property type="reaction ID" value="UER00158"/>
</dbReference>
<dbReference type="RefSeq" id="WP_018966473.1">
    <property type="nucleotide sequence ID" value="NZ_KB899210.1"/>
</dbReference>
<dbReference type="HOGENOM" id="CLU_043966_5_2_10"/>
<evidence type="ECO:0000256" key="3">
    <source>
        <dbReference type="ARBA" id="ARBA00012856"/>
    </source>
</evidence>
<keyword evidence="4 8" id="KW-0554">One-carbon metabolism</keyword>
<gene>
    <name evidence="10" type="ORF">HMPREF1991_00175</name>
</gene>
<dbReference type="PANTHER" id="PTHR48069:SF3">
    <property type="entry name" value="DIHYDROFOLATE REDUCTASE"/>
    <property type="match status" value="1"/>
</dbReference>
<accession>A0A069QLS8</accession>
<evidence type="ECO:0000256" key="2">
    <source>
        <dbReference type="ARBA" id="ARBA00009539"/>
    </source>
</evidence>
<dbReference type="PROSITE" id="PS51330">
    <property type="entry name" value="DHFR_2"/>
    <property type="match status" value="1"/>
</dbReference>
<dbReference type="Proteomes" id="UP000027442">
    <property type="component" value="Unassembled WGS sequence"/>
</dbReference>
<dbReference type="EC" id="1.5.1.3" evidence="3 8"/>
<comment type="similarity">
    <text evidence="2 8">Belongs to the dihydrofolate reductase family.</text>
</comment>
<keyword evidence="6 8" id="KW-0560">Oxidoreductase</keyword>
<dbReference type="GO" id="GO:0006730">
    <property type="term" value="P:one-carbon metabolic process"/>
    <property type="evidence" value="ECO:0007669"/>
    <property type="project" value="UniProtKB-KW"/>
</dbReference>
<dbReference type="AlphaFoldDB" id="A0A069QLS8"/>
<protein>
    <recommendedName>
        <fullName evidence="3 8">Dihydrofolate reductase</fullName>
        <ecNumber evidence="3 8">1.5.1.3</ecNumber>
    </recommendedName>
</protein>
<organism evidence="10 11">
    <name type="scientific">Hoylesella loescheii DSM 19665 = JCM 12249 = ATCC 15930</name>
    <dbReference type="NCBI Taxonomy" id="1122985"/>
    <lineage>
        <taxon>Bacteria</taxon>
        <taxon>Pseudomonadati</taxon>
        <taxon>Bacteroidota</taxon>
        <taxon>Bacteroidia</taxon>
        <taxon>Bacteroidales</taxon>
        <taxon>Prevotellaceae</taxon>
        <taxon>Hoylesella</taxon>
    </lineage>
</organism>
<proteinExistence type="inferred from homology"/>
<reference evidence="10 11" key="1">
    <citation type="submission" date="2013-08" db="EMBL/GenBank/DDBJ databases">
        <authorList>
            <person name="Weinstock G."/>
            <person name="Sodergren E."/>
            <person name="Wylie T."/>
            <person name="Fulton L."/>
            <person name="Fulton R."/>
            <person name="Fronick C."/>
            <person name="O'Laughlin M."/>
            <person name="Godfrey J."/>
            <person name="Miner T."/>
            <person name="Herter B."/>
            <person name="Appelbaum E."/>
            <person name="Cordes M."/>
            <person name="Lek S."/>
            <person name="Wollam A."/>
            <person name="Pepin K.H."/>
            <person name="Palsikar V.B."/>
            <person name="Mitreva M."/>
            <person name="Wilson R.K."/>
        </authorList>
    </citation>
    <scope>NUCLEOTIDE SEQUENCE [LARGE SCALE GENOMIC DNA]</scope>
    <source>
        <strain evidence="10 11">ATCC 15930</strain>
    </source>
</reference>
<evidence type="ECO:0000313" key="11">
    <source>
        <dbReference type="Proteomes" id="UP000027442"/>
    </source>
</evidence>
<dbReference type="PATRIC" id="fig|1122985.7.peg.184"/>
<dbReference type="GO" id="GO:0046655">
    <property type="term" value="P:folic acid metabolic process"/>
    <property type="evidence" value="ECO:0007669"/>
    <property type="project" value="TreeGrafter"/>
</dbReference>
<keyword evidence="11" id="KW-1185">Reference proteome</keyword>
<comment type="caution">
    <text evidence="10">The sequence shown here is derived from an EMBL/GenBank/DDBJ whole genome shotgun (WGS) entry which is preliminary data.</text>
</comment>
<dbReference type="EMBL" id="JNGW01000012">
    <property type="protein sequence ID" value="KDR53808.1"/>
    <property type="molecule type" value="Genomic_DNA"/>
</dbReference>
<feature type="domain" description="DHFR" evidence="9">
    <location>
        <begin position="2"/>
        <end position="159"/>
    </location>
</feature>
<dbReference type="SUPFAM" id="SSF53597">
    <property type="entry name" value="Dihydrofolate reductase-like"/>
    <property type="match status" value="1"/>
</dbReference>
<dbReference type="Gene3D" id="3.40.430.10">
    <property type="entry name" value="Dihydrofolate Reductase, subunit A"/>
    <property type="match status" value="1"/>
</dbReference>
<evidence type="ECO:0000256" key="7">
    <source>
        <dbReference type="ARBA" id="ARBA00025067"/>
    </source>
</evidence>
<dbReference type="CDD" id="cd00209">
    <property type="entry name" value="DHFR"/>
    <property type="match status" value="1"/>
</dbReference>